<keyword evidence="2 5" id="KW-0812">Transmembrane</keyword>
<feature type="transmembrane region" description="Helical" evidence="5">
    <location>
        <begin position="16"/>
        <end position="34"/>
    </location>
</feature>
<accession>A0ABU9XFI0</accession>
<dbReference type="EMBL" id="JBDIML010000001">
    <property type="protein sequence ID" value="MEN2765612.1"/>
    <property type="molecule type" value="Genomic_DNA"/>
</dbReference>
<comment type="subcellular location">
    <subcellularLocation>
        <location evidence="1">Membrane</location>
        <topology evidence="1">Multi-pass membrane protein</topology>
    </subcellularLocation>
</comment>
<organism evidence="7 8">
    <name type="scientific">Ornithinibacillus xuwenensis</name>
    <dbReference type="NCBI Taxonomy" id="3144668"/>
    <lineage>
        <taxon>Bacteria</taxon>
        <taxon>Bacillati</taxon>
        <taxon>Bacillota</taxon>
        <taxon>Bacilli</taxon>
        <taxon>Bacillales</taxon>
        <taxon>Bacillaceae</taxon>
        <taxon>Ornithinibacillus</taxon>
    </lineage>
</organism>
<name>A0ABU9XFI0_9BACI</name>
<evidence type="ECO:0000313" key="7">
    <source>
        <dbReference type="EMBL" id="MEN2765612.1"/>
    </source>
</evidence>
<keyword evidence="8" id="KW-1185">Reference proteome</keyword>
<evidence type="ECO:0000256" key="1">
    <source>
        <dbReference type="ARBA" id="ARBA00004141"/>
    </source>
</evidence>
<feature type="domain" description="ABC-2 type transporter transmembrane" evidence="6">
    <location>
        <begin position="16"/>
        <end position="331"/>
    </location>
</feature>
<feature type="transmembrane region" description="Helical" evidence="5">
    <location>
        <begin position="245"/>
        <end position="272"/>
    </location>
</feature>
<reference evidence="7 8" key="1">
    <citation type="submission" date="2024-05" db="EMBL/GenBank/DDBJ databases">
        <authorList>
            <person name="Haq I."/>
            <person name="Ullah Z."/>
            <person name="Ahmad R."/>
            <person name="Li M."/>
            <person name="Tong Y."/>
        </authorList>
    </citation>
    <scope>NUCLEOTIDE SEQUENCE [LARGE SCALE GENOMIC DNA]</scope>
    <source>
        <strain evidence="7 8">16A2E</strain>
    </source>
</reference>
<evidence type="ECO:0000256" key="2">
    <source>
        <dbReference type="ARBA" id="ARBA00022692"/>
    </source>
</evidence>
<comment type="caution">
    <text evidence="7">The sequence shown here is derived from an EMBL/GenBank/DDBJ whole genome shotgun (WGS) entry which is preliminary data.</text>
</comment>
<evidence type="ECO:0000256" key="3">
    <source>
        <dbReference type="ARBA" id="ARBA00022989"/>
    </source>
</evidence>
<protein>
    <submittedName>
        <fullName evidence="7">ABC transporter permease</fullName>
    </submittedName>
</protein>
<evidence type="ECO:0000259" key="6">
    <source>
        <dbReference type="Pfam" id="PF12698"/>
    </source>
</evidence>
<evidence type="ECO:0000256" key="4">
    <source>
        <dbReference type="ARBA" id="ARBA00023136"/>
    </source>
</evidence>
<dbReference type="Pfam" id="PF12698">
    <property type="entry name" value="ABC2_membrane_3"/>
    <property type="match status" value="1"/>
</dbReference>
<dbReference type="Gene3D" id="3.40.1710.10">
    <property type="entry name" value="abc type-2 transporter like domain"/>
    <property type="match status" value="1"/>
</dbReference>
<feature type="transmembrane region" description="Helical" evidence="5">
    <location>
        <begin position="308"/>
        <end position="333"/>
    </location>
</feature>
<dbReference type="RefSeq" id="WP_345823088.1">
    <property type="nucleotide sequence ID" value="NZ_JBDIML010000001.1"/>
</dbReference>
<sequence>MTNILYTRLLLWKKKWLSMLIWLVLPIVGTYFIITITDSLQEDSKVPIGLVIEEQTDIALQLLNSIQESELVRVIKTTEEDALYRLEKHELDSVYIIHEGFEEAILNGKRNKLLSSYRTDLSFAYSPVKEMIVSLVQEDTGRSKAAHYIIQLNEHYQGENSWTWEDISEKSIEIQQDENLLYTAFHYNDSAESPTETSLISWNTWGLWAILSVISTLFLSDWIIREKALAVSTRFSFIKPSHFTYFAFTICIYMALFFLFDIASLTIFSIVLQEKVTIYFLVSLLSFRIMLTLLAFSLAHSFKSSGMYYGMAIVITLIAATISGVVLPVNGFMLKGPWTEIINPLDAFLNERMTVLWLLISMILVLLILTRKERSNA</sequence>
<evidence type="ECO:0000313" key="8">
    <source>
        <dbReference type="Proteomes" id="UP001444625"/>
    </source>
</evidence>
<feature type="transmembrane region" description="Helical" evidence="5">
    <location>
        <begin position="278"/>
        <end position="296"/>
    </location>
</feature>
<keyword evidence="4 5" id="KW-0472">Membrane</keyword>
<feature type="transmembrane region" description="Helical" evidence="5">
    <location>
        <begin position="353"/>
        <end position="370"/>
    </location>
</feature>
<proteinExistence type="predicted"/>
<keyword evidence="3 5" id="KW-1133">Transmembrane helix</keyword>
<evidence type="ECO:0000256" key="5">
    <source>
        <dbReference type="SAM" id="Phobius"/>
    </source>
</evidence>
<dbReference type="Proteomes" id="UP001444625">
    <property type="component" value="Unassembled WGS sequence"/>
</dbReference>
<gene>
    <name evidence="7" type="ORF">ABC228_00285</name>
</gene>
<feature type="transmembrane region" description="Helical" evidence="5">
    <location>
        <begin position="205"/>
        <end position="224"/>
    </location>
</feature>
<dbReference type="InterPro" id="IPR013525">
    <property type="entry name" value="ABC2_TM"/>
</dbReference>